<gene>
    <name evidence="4" type="ORF">T310_5839</name>
</gene>
<dbReference type="Pfam" id="PF05686">
    <property type="entry name" value="Glyco_transf_90"/>
    <property type="match status" value="1"/>
</dbReference>
<dbReference type="OrthoDB" id="202415at2759"/>
<proteinExistence type="predicted"/>
<feature type="region of interest" description="Disordered" evidence="1">
    <location>
        <begin position="54"/>
        <end position="82"/>
    </location>
</feature>
<accession>A0A0F4YPH7</accession>
<organism evidence="4 5">
    <name type="scientific">Rasamsonia emersonii (strain ATCC 16479 / CBS 393.64 / IMI 116815)</name>
    <dbReference type="NCBI Taxonomy" id="1408163"/>
    <lineage>
        <taxon>Eukaryota</taxon>
        <taxon>Fungi</taxon>
        <taxon>Dikarya</taxon>
        <taxon>Ascomycota</taxon>
        <taxon>Pezizomycotina</taxon>
        <taxon>Eurotiomycetes</taxon>
        <taxon>Eurotiomycetidae</taxon>
        <taxon>Eurotiales</taxon>
        <taxon>Trichocomaceae</taxon>
        <taxon>Rasamsonia</taxon>
    </lineage>
</organism>
<dbReference type="InterPro" id="IPR051091">
    <property type="entry name" value="O-Glucosyltr/Glycosyltrsf_90"/>
</dbReference>
<name>A0A0F4YPH7_RASE3</name>
<keyword evidence="2" id="KW-1133">Transmembrane helix</keyword>
<protein>
    <submittedName>
        <fullName evidence="4">DUF821 domain protein</fullName>
    </submittedName>
</protein>
<comment type="caution">
    <text evidence="4">The sequence shown here is derived from an EMBL/GenBank/DDBJ whole genome shotgun (WGS) entry which is preliminary data.</text>
</comment>
<feature type="domain" description="Glycosyl transferase CAP10" evidence="3">
    <location>
        <begin position="186"/>
        <end position="427"/>
    </location>
</feature>
<dbReference type="EMBL" id="LASV01000285">
    <property type="protein sequence ID" value="KKA20139.1"/>
    <property type="molecule type" value="Genomic_DNA"/>
</dbReference>
<evidence type="ECO:0000313" key="5">
    <source>
        <dbReference type="Proteomes" id="UP000053958"/>
    </source>
</evidence>
<dbReference type="RefSeq" id="XP_013326751.1">
    <property type="nucleotide sequence ID" value="XM_013471297.1"/>
</dbReference>
<evidence type="ECO:0000313" key="4">
    <source>
        <dbReference type="EMBL" id="KKA20139.1"/>
    </source>
</evidence>
<dbReference type="SMART" id="SM00672">
    <property type="entry name" value="CAP10"/>
    <property type="match status" value="1"/>
</dbReference>
<keyword evidence="2" id="KW-0472">Membrane</keyword>
<dbReference type="PANTHER" id="PTHR12203">
    <property type="entry name" value="KDEL LYS-ASP-GLU-LEU CONTAINING - RELATED"/>
    <property type="match status" value="1"/>
</dbReference>
<evidence type="ECO:0000256" key="2">
    <source>
        <dbReference type="SAM" id="Phobius"/>
    </source>
</evidence>
<dbReference type="PANTHER" id="PTHR12203:SF112">
    <property type="entry name" value="DUF821 DOMAIN PROTEIN (AFU_ORTHOLOGUE AFUA_2G14740)"/>
    <property type="match status" value="1"/>
</dbReference>
<dbReference type="Proteomes" id="UP000053958">
    <property type="component" value="Unassembled WGS sequence"/>
</dbReference>
<evidence type="ECO:0000259" key="3">
    <source>
        <dbReference type="SMART" id="SM00672"/>
    </source>
</evidence>
<dbReference type="GeneID" id="25318177"/>
<evidence type="ECO:0000256" key="1">
    <source>
        <dbReference type="SAM" id="MobiDB-lite"/>
    </source>
</evidence>
<keyword evidence="5" id="KW-1185">Reference proteome</keyword>
<feature type="transmembrane region" description="Helical" evidence="2">
    <location>
        <begin position="7"/>
        <end position="26"/>
    </location>
</feature>
<dbReference type="InterPro" id="IPR006598">
    <property type="entry name" value="CAP10"/>
</dbReference>
<keyword evidence="2" id="KW-0812">Transmembrane</keyword>
<sequence length="455" mass="51867">MPLRLRFLVLGGGLLLVVAAFLVFGFRKYDHYSVDLGDGGIGSGIGKSLFFKTPPLSRPHPSPPDQDHRTCTPPAQPQTDNNDTWEFIASRDGDNYGLSDEQCQIAFPKLFVEIDKSVALRAGANKPITWKELNSRKVGDGLVRAIVDRGELYIVDFGDMPYTFTRAKATLHSLHRALIAVPNRHELPSVEFIFSTEDFVVDTDKGPIWAYSKRDEDDAVWLMPDFGFWSWPEVKVGPYRDIRRRIAAVDDGLAFRDKKKQLLWRGSLATAPELRGNLLANTRGKPWASIRVLDWSQSDDNDKSNVLPMEEHCRYMFLAHTEGRSFSGRGKYLQNCRSVVIAHQLVWREAHHAALVSSGPDANYVEVARDFSDLEEKIEYLLDHPFEAERIANNSVATFRDRYLTPAAEACYWRYLIRQYASVCAFEPSLYETDFWGRQTMRAVPYESWLLMESS</sequence>
<dbReference type="AlphaFoldDB" id="A0A0F4YPH7"/>
<reference evidence="4 5" key="1">
    <citation type="submission" date="2015-04" db="EMBL/GenBank/DDBJ databases">
        <authorList>
            <person name="Heijne W.H."/>
            <person name="Fedorova N.D."/>
            <person name="Nierman W.C."/>
            <person name="Vollebregt A.W."/>
            <person name="Zhao Z."/>
            <person name="Wu L."/>
            <person name="Kumar M."/>
            <person name="Stam H."/>
            <person name="van den Berg M.A."/>
            <person name="Pel H.J."/>
        </authorList>
    </citation>
    <scope>NUCLEOTIDE SEQUENCE [LARGE SCALE GENOMIC DNA]</scope>
    <source>
        <strain evidence="4 5">CBS 393.64</strain>
    </source>
</reference>